<evidence type="ECO:0000256" key="1">
    <source>
        <dbReference type="SAM" id="Phobius"/>
    </source>
</evidence>
<evidence type="ECO:0000313" key="2">
    <source>
        <dbReference type="EMBL" id="NEC82978.1"/>
    </source>
</evidence>
<gene>
    <name evidence="2" type="ORF">G3I38_28005</name>
</gene>
<reference evidence="2" key="1">
    <citation type="submission" date="2020-01" db="EMBL/GenBank/DDBJ databases">
        <title>Insect and environment-associated Actinomycetes.</title>
        <authorList>
            <person name="Currrie C."/>
            <person name="Chevrette M."/>
            <person name="Carlson C."/>
            <person name="Stubbendieck R."/>
            <person name="Wendt-Pienkowski E."/>
        </authorList>
    </citation>
    <scope>NUCLEOTIDE SEQUENCE</scope>
    <source>
        <strain evidence="2">SID7958</strain>
    </source>
</reference>
<protein>
    <submittedName>
        <fullName evidence="2">Two-component sensor histidine kinase</fullName>
    </submittedName>
</protein>
<feature type="transmembrane region" description="Helical" evidence="1">
    <location>
        <begin position="12"/>
        <end position="35"/>
    </location>
</feature>
<keyword evidence="2" id="KW-0418">Kinase</keyword>
<keyword evidence="1" id="KW-0472">Membrane</keyword>
<comment type="caution">
    <text evidence="2">The sequence shown here is derived from an EMBL/GenBank/DDBJ whole genome shotgun (WGS) entry which is preliminary data.</text>
</comment>
<sequence length="47" mass="5019">MRRVLPRWAGPLALKTAVFITVMCCALAALLGVLVHVQVTDQTVGQA</sequence>
<proteinExistence type="predicted"/>
<accession>A0A6G3U9M5</accession>
<organism evidence="2">
    <name type="scientific">Streptomyces sp. SID7958</name>
    <dbReference type="NCBI Taxonomy" id="2706093"/>
    <lineage>
        <taxon>Bacteria</taxon>
        <taxon>Bacillati</taxon>
        <taxon>Actinomycetota</taxon>
        <taxon>Actinomycetes</taxon>
        <taxon>Kitasatosporales</taxon>
        <taxon>Streptomycetaceae</taxon>
        <taxon>Streptomyces</taxon>
    </lineage>
</organism>
<keyword evidence="1" id="KW-0812">Transmembrane</keyword>
<dbReference type="AlphaFoldDB" id="A0A6G3U9M5"/>
<keyword evidence="1" id="KW-1133">Transmembrane helix</keyword>
<name>A0A6G3U9M5_9ACTN</name>
<dbReference type="GO" id="GO:0016301">
    <property type="term" value="F:kinase activity"/>
    <property type="evidence" value="ECO:0007669"/>
    <property type="project" value="UniProtKB-KW"/>
</dbReference>
<keyword evidence="2" id="KW-0808">Transferase</keyword>
<feature type="non-terminal residue" evidence="2">
    <location>
        <position position="47"/>
    </location>
</feature>
<dbReference type="EMBL" id="JAAGMU010001420">
    <property type="protein sequence ID" value="NEC82978.1"/>
    <property type="molecule type" value="Genomic_DNA"/>
</dbReference>